<reference evidence="1 2" key="1">
    <citation type="journal article" date="2007" name="PLoS ONE">
        <title>Molecular analysis of a leprosy immunotherapeutic bacillus provides insights into Mycobacterium evolution.</title>
        <authorList>
            <person name="Ahmed N."/>
            <person name="Saini V."/>
            <person name="Raghuvanshi S."/>
            <person name="Khurana J.P."/>
            <person name="Tyagi A.K."/>
            <person name="Tyagi A.K."/>
            <person name="Hasnain S.E."/>
        </authorList>
    </citation>
    <scope>NUCLEOTIDE SEQUENCE [LARGE SCALE GENOMIC DNA]</scope>
    <source>
        <strain evidence="1">MTCC 9506</strain>
    </source>
</reference>
<dbReference type="Proteomes" id="UP000007329">
    <property type="component" value="Chromosome"/>
</dbReference>
<name>J9W7E9_MYCIP</name>
<gene>
    <name evidence="1" type="ORF">MIP_01241</name>
</gene>
<dbReference type="KEGG" id="mid:MIP_01241"/>
<dbReference type="PATRIC" id="fig|1232724.3.peg.880"/>
<proteinExistence type="predicted"/>
<dbReference type="AlphaFoldDB" id="J9W7E9"/>
<accession>J9W7E9</accession>
<dbReference type="HOGENOM" id="CLU_3292693_0_0_11"/>
<evidence type="ECO:0000313" key="1">
    <source>
        <dbReference type="EMBL" id="AFS12855.1"/>
    </source>
</evidence>
<protein>
    <submittedName>
        <fullName evidence="1">Uncharacterized protein</fullName>
    </submittedName>
</protein>
<organism evidence="1 2">
    <name type="scientific">Mycobacterium indicus pranii (strain DSM 45239 / MTCC 9506)</name>
    <dbReference type="NCBI Taxonomy" id="1232724"/>
    <lineage>
        <taxon>Bacteria</taxon>
        <taxon>Bacillati</taxon>
        <taxon>Actinomycetota</taxon>
        <taxon>Actinomycetes</taxon>
        <taxon>Mycobacteriales</taxon>
        <taxon>Mycobacteriaceae</taxon>
        <taxon>Mycobacterium</taxon>
        <taxon>Mycobacterium avium complex (MAC)</taxon>
    </lineage>
</organism>
<reference evidence="1 2" key="2">
    <citation type="journal article" date="2012" name="Nucleic Acids Res.">
        <title>Massive gene acquisitions in Mycobacterium indicus pranii provide a perspective on mycobacterial evolution.</title>
        <authorList>
            <person name="Saini V."/>
            <person name="Raghuvanshi S."/>
            <person name="Khurana J.P."/>
            <person name="Ahmed N."/>
            <person name="Hasnain S.E."/>
            <person name="Tyagi A.K."/>
            <person name="Tyagi A.K."/>
        </authorList>
    </citation>
    <scope>NUCLEOTIDE SEQUENCE [LARGE SCALE GENOMIC DNA]</scope>
    <source>
        <strain evidence="2">DSM 45239 / MTCC 9506</strain>
    </source>
</reference>
<dbReference type="EMBL" id="CP002275">
    <property type="protein sequence ID" value="AFS12855.1"/>
    <property type="molecule type" value="Genomic_DNA"/>
</dbReference>
<sequence>MVRQPANGLTMPRASSCGAKIADFAQQLDVRRQDVASCFS</sequence>
<evidence type="ECO:0000313" key="2">
    <source>
        <dbReference type="Proteomes" id="UP000007329"/>
    </source>
</evidence>